<comment type="similarity">
    <text evidence="2">Belongs to the threonine aldolase family.</text>
</comment>
<dbReference type="AlphaFoldDB" id="W5XXR4"/>
<sequence length="346" mass="37078">MGKIFFGNDYNRTGHPAVIEAIARTQGDAFGGYGIDTISEKASAKILEACGAPEGAVYFMVGGTPANVTVIDALLRPWEGVISPASGHINVHETGAPEHTGHKVLPAASGDGKITAAQIEAIVDEYENSGTLEHMVTPRMVYISQPTEYGTRYDLAELEAIAAICRTRGLYLFIDGARLGYALGSEGNDVFLPDLARLADAFSIGGTKCGALFGEAVVFPDKTLAPHFRSSIKQNLGMLAKGWLISAQFDALFTDDLYLRITAKASQQALRIARAAEAAGIARYIDSPTNQQFLVLTRKQHERLAERFVVQFIEAGPGGTDVVRVCTSWSTEDADVAALIDALRVL</sequence>
<dbReference type="Pfam" id="PF01212">
    <property type="entry name" value="Beta_elim_lyase"/>
    <property type="match status" value="1"/>
</dbReference>
<dbReference type="PANTHER" id="PTHR48097:SF5">
    <property type="entry name" value="LOW SPECIFICITY L-THREONINE ALDOLASE"/>
    <property type="match status" value="1"/>
</dbReference>
<dbReference type="InterPro" id="IPR001597">
    <property type="entry name" value="ArAA_b-elim_lyase/Thr_aldolase"/>
</dbReference>
<comment type="cofactor">
    <cofactor evidence="1">
        <name>pyridoxal 5'-phosphate</name>
        <dbReference type="ChEBI" id="CHEBI:597326"/>
    </cofactor>
</comment>
<accession>W5XXR4</accession>
<dbReference type="eggNOG" id="COG2008">
    <property type="taxonomic scope" value="Bacteria"/>
</dbReference>
<dbReference type="Gene3D" id="3.90.1150.10">
    <property type="entry name" value="Aspartate Aminotransferase, domain 1"/>
    <property type="match status" value="1"/>
</dbReference>
<keyword evidence="6" id="KW-1185">Reference proteome</keyword>
<dbReference type="EMBL" id="CP004353">
    <property type="protein sequence ID" value="AHI21469.1"/>
    <property type="molecule type" value="Genomic_DNA"/>
</dbReference>
<evidence type="ECO:0000313" key="5">
    <source>
        <dbReference type="EMBL" id="AHI21469.1"/>
    </source>
</evidence>
<name>W5XXR4_9CORY</name>
<evidence type="ECO:0000259" key="4">
    <source>
        <dbReference type="Pfam" id="PF01212"/>
    </source>
</evidence>
<evidence type="ECO:0000256" key="1">
    <source>
        <dbReference type="ARBA" id="ARBA00001933"/>
    </source>
</evidence>
<feature type="domain" description="Aromatic amino acid beta-eliminating lyase/threonine aldolase" evidence="4">
    <location>
        <begin position="18"/>
        <end position="294"/>
    </location>
</feature>
<dbReference type="SUPFAM" id="SSF53383">
    <property type="entry name" value="PLP-dependent transferases"/>
    <property type="match status" value="1"/>
</dbReference>
<dbReference type="GO" id="GO:0016829">
    <property type="term" value="F:lyase activity"/>
    <property type="evidence" value="ECO:0007669"/>
    <property type="project" value="UniProtKB-KW"/>
</dbReference>
<organism evidence="5 6">
    <name type="scientific">Corynebacterium vitaeruminis DSM 20294</name>
    <dbReference type="NCBI Taxonomy" id="1224164"/>
    <lineage>
        <taxon>Bacteria</taxon>
        <taxon>Bacillati</taxon>
        <taxon>Actinomycetota</taxon>
        <taxon>Actinomycetes</taxon>
        <taxon>Mycobacteriales</taxon>
        <taxon>Corynebacteriaceae</taxon>
        <taxon>Corynebacterium</taxon>
    </lineage>
</organism>
<dbReference type="Proteomes" id="UP000019222">
    <property type="component" value="Chromosome"/>
</dbReference>
<evidence type="ECO:0000313" key="6">
    <source>
        <dbReference type="Proteomes" id="UP000019222"/>
    </source>
</evidence>
<dbReference type="GO" id="GO:0006520">
    <property type="term" value="P:amino acid metabolic process"/>
    <property type="evidence" value="ECO:0007669"/>
    <property type="project" value="InterPro"/>
</dbReference>
<dbReference type="InterPro" id="IPR015422">
    <property type="entry name" value="PyrdxlP-dep_Trfase_small"/>
</dbReference>
<proteinExistence type="inferred from homology"/>
<dbReference type="Gene3D" id="3.40.640.10">
    <property type="entry name" value="Type I PLP-dependent aspartate aminotransferase-like (Major domain)"/>
    <property type="match status" value="1"/>
</dbReference>
<dbReference type="PATRIC" id="fig|1224164.3.peg.75"/>
<keyword evidence="3" id="KW-0663">Pyridoxal phosphate</keyword>
<protein>
    <submittedName>
        <fullName evidence="5">Beta-eliminating lyase</fullName>
    </submittedName>
</protein>
<dbReference type="STRING" id="1224164.B843_00365"/>
<dbReference type="InterPro" id="IPR015424">
    <property type="entry name" value="PyrdxlP-dep_Trfase"/>
</dbReference>
<reference evidence="5 6" key="1">
    <citation type="submission" date="2013-02" db="EMBL/GenBank/DDBJ databases">
        <title>The complete genome sequence of Corynebacterium vitaeruminis DSM 20294.</title>
        <authorList>
            <person name="Ruckert C."/>
            <person name="Albersmeier A."/>
            <person name="Kalinowski J."/>
        </authorList>
    </citation>
    <scope>NUCLEOTIDE SEQUENCE [LARGE SCALE GENOMIC DNA]</scope>
    <source>
        <strain evidence="6">ATCC 10234</strain>
    </source>
</reference>
<dbReference type="KEGG" id="cvt:B843_00365"/>
<evidence type="ECO:0000256" key="3">
    <source>
        <dbReference type="ARBA" id="ARBA00022898"/>
    </source>
</evidence>
<dbReference type="PANTHER" id="PTHR48097">
    <property type="entry name" value="L-THREONINE ALDOLASE-RELATED"/>
    <property type="match status" value="1"/>
</dbReference>
<evidence type="ECO:0000256" key="2">
    <source>
        <dbReference type="ARBA" id="ARBA00006966"/>
    </source>
</evidence>
<dbReference type="RefSeq" id="WP_034648641.1">
    <property type="nucleotide sequence ID" value="NZ_CP004353.1"/>
</dbReference>
<keyword evidence="5" id="KW-0456">Lyase</keyword>
<dbReference type="HOGENOM" id="CLU_049619_1_0_11"/>
<dbReference type="InterPro" id="IPR015421">
    <property type="entry name" value="PyrdxlP-dep_Trfase_major"/>
</dbReference>
<gene>
    <name evidence="5" type="ORF">B843_00365</name>
</gene>